<sequence>MQLEQRVSKLEKLTEQLLGRICELEDQQGDLQDQIKKLQTKNSQLEQEIGNLKNRTEEIQESWLFYCDKKRSLNSIKQTLQIESDIVKEFDYQSWVTEDIMWRQIIKNICKEQQKDLEKLNGAQLKQLAVQKLKENIDNEVLFVLRNVNKENEKMNELIELCAIFTQLWYEIELGGEQCQGRMILVIESEINLDKLELTRQDNSKVILQIEKLQN</sequence>
<evidence type="ECO:0000313" key="2">
    <source>
        <dbReference type="EMBL" id="CAD8082382.1"/>
    </source>
</evidence>
<protein>
    <submittedName>
        <fullName evidence="2">Uncharacterized protein</fullName>
    </submittedName>
</protein>
<evidence type="ECO:0000313" key="3">
    <source>
        <dbReference type="Proteomes" id="UP000688137"/>
    </source>
</evidence>
<proteinExistence type="predicted"/>
<gene>
    <name evidence="2" type="ORF">PPRIM_AZ9-3.1.T0670226</name>
</gene>
<keyword evidence="1" id="KW-0175">Coiled coil</keyword>
<reference evidence="2" key="1">
    <citation type="submission" date="2021-01" db="EMBL/GenBank/DDBJ databases">
        <authorList>
            <consortium name="Genoscope - CEA"/>
            <person name="William W."/>
        </authorList>
    </citation>
    <scope>NUCLEOTIDE SEQUENCE</scope>
</reference>
<organism evidence="2 3">
    <name type="scientific">Paramecium primaurelia</name>
    <dbReference type="NCBI Taxonomy" id="5886"/>
    <lineage>
        <taxon>Eukaryota</taxon>
        <taxon>Sar</taxon>
        <taxon>Alveolata</taxon>
        <taxon>Ciliophora</taxon>
        <taxon>Intramacronucleata</taxon>
        <taxon>Oligohymenophorea</taxon>
        <taxon>Peniculida</taxon>
        <taxon>Parameciidae</taxon>
        <taxon>Paramecium</taxon>
    </lineage>
</organism>
<dbReference type="Proteomes" id="UP000688137">
    <property type="component" value="Unassembled WGS sequence"/>
</dbReference>
<feature type="coiled-coil region" evidence="1">
    <location>
        <begin position="28"/>
        <end position="62"/>
    </location>
</feature>
<dbReference type="OMA" id="IVTKYDP"/>
<dbReference type="AlphaFoldDB" id="A0A8S1MST3"/>
<accession>A0A8S1MST3</accession>
<dbReference type="EMBL" id="CAJJDM010000070">
    <property type="protein sequence ID" value="CAD8082382.1"/>
    <property type="molecule type" value="Genomic_DNA"/>
</dbReference>
<name>A0A8S1MST3_PARPR</name>
<comment type="caution">
    <text evidence="2">The sequence shown here is derived from an EMBL/GenBank/DDBJ whole genome shotgun (WGS) entry which is preliminary data.</text>
</comment>
<evidence type="ECO:0000256" key="1">
    <source>
        <dbReference type="SAM" id="Coils"/>
    </source>
</evidence>
<keyword evidence="3" id="KW-1185">Reference proteome</keyword>